<dbReference type="SUPFAM" id="SSF53901">
    <property type="entry name" value="Thiolase-like"/>
    <property type="match status" value="2"/>
</dbReference>
<keyword evidence="2 4" id="KW-0808">Transferase</keyword>
<dbReference type="Pfam" id="PF00109">
    <property type="entry name" value="ketoacyl-synt"/>
    <property type="match status" value="1"/>
</dbReference>
<dbReference type="Gene3D" id="3.40.47.10">
    <property type="match status" value="2"/>
</dbReference>
<dbReference type="RefSeq" id="WP_073068955.1">
    <property type="nucleotide sequence ID" value="NZ_MPPI01000001.1"/>
</dbReference>
<organism evidence="6 7">
    <name type="scientific">Phormidesmis priestleyi ULC007</name>
    <dbReference type="NCBI Taxonomy" id="1920490"/>
    <lineage>
        <taxon>Bacteria</taxon>
        <taxon>Bacillati</taxon>
        <taxon>Cyanobacteriota</taxon>
        <taxon>Cyanophyceae</taxon>
        <taxon>Leptolyngbyales</taxon>
        <taxon>Leptolyngbyaceae</taxon>
        <taxon>Phormidesmis</taxon>
    </lineage>
</organism>
<reference evidence="6 7" key="2">
    <citation type="submission" date="2018-03" db="EMBL/GenBank/DDBJ databases">
        <title>The ancient ancestry and fast evolution of plastids.</title>
        <authorList>
            <person name="Moore K.R."/>
            <person name="Magnabosco C."/>
            <person name="Momper L."/>
            <person name="Gold D.A."/>
            <person name="Bosak T."/>
            <person name="Fournier G.P."/>
        </authorList>
    </citation>
    <scope>NUCLEOTIDE SEQUENCE [LARGE SCALE GENOMIC DNA]</scope>
    <source>
        <strain evidence="6 7">ULC007</strain>
    </source>
</reference>
<sequence length="412" mass="44465">MNYSDHSSRRVVITGIGIVNPAGIGKDDFWHNISTGNSAIRRITRFDSSEFPTQVAGEILDFEPADFVPKRLVIKTDRFTHYALAAAELALQDADLNLEQEDSYRVGVWFGNNAGGWDIAERGFYELYNDGASMVNPWQATAWFPTAAQGFVTIRYGIRGYSKSFVCDRASGASGLYFGVKSILQGHNDVVLTGGSEAPITRFGMTCYYETGELSAETDPDSAYQPFDRSRTGIVLGEGSTVLVLESLEHAQKRGAKIYGEILSGSATTDRSIESGKALERAMNEALKEAGITPSAIDLLLAEGCGTQVSDRVEAQAIAAVFESEAPQVPVSVPKALFGHLYGASCATEVACGLLAMETGQLPVMQAIEQSDPGCQLNFVTQPSERSVSRIMVNSRAREAANFSFVVGSRES</sequence>
<name>A0A2T1DN93_9CYAN</name>
<dbReference type="OrthoDB" id="416758at2"/>
<evidence type="ECO:0000256" key="4">
    <source>
        <dbReference type="RuleBase" id="RU003694"/>
    </source>
</evidence>
<dbReference type="AlphaFoldDB" id="A0A2T1DN93"/>
<dbReference type="InterPro" id="IPR014030">
    <property type="entry name" value="Ketoacyl_synth_N"/>
</dbReference>
<reference evidence="6 7" key="1">
    <citation type="submission" date="2018-02" db="EMBL/GenBank/DDBJ databases">
        <authorList>
            <person name="Cohen D.B."/>
            <person name="Kent A.D."/>
        </authorList>
    </citation>
    <scope>NUCLEOTIDE SEQUENCE [LARGE SCALE GENOMIC DNA]</scope>
    <source>
        <strain evidence="6 7">ULC007</strain>
    </source>
</reference>
<dbReference type="STRING" id="1920490.GCA_001895925_00641"/>
<comment type="similarity">
    <text evidence="1 4">Belongs to the thiolase-like superfamily. Beta-ketoacyl-ACP synthases family.</text>
</comment>
<dbReference type="GO" id="GO:0004315">
    <property type="term" value="F:3-oxoacyl-[acyl-carrier-protein] synthase activity"/>
    <property type="evidence" value="ECO:0007669"/>
    <property type="project" value="TreeGrafter"/>
</dbReference>
<keyword evidence="3" id="KW-0012">Acyltransferase</keyword>
<dbReference type="SMART" id="SM00825">
    <property type="entry name" value="PKS_KS"/>
    <property type="match status" value="1"/>
</dbReference>
<dbReference type="Proteomes" id="UP000238634">
    <property type="component" value="Unassembled WGS sequence"/>
</dbReference>
<evidence type="ECO:0000256" key="3">
    <source>
        <dbReference type="ARBA" id="ARBA00023315"/>
    </source>
</evidence>
<dbReference type="InterPro" id="IPR016039">
    <property type="entry name" value="Thiolase-like"/>
</dbReference>
<dbReference type="EMBL" id="PVWG01000001">
    <property type="protein sequence ID" value="PSB21932.1"/>
    <property type="molecule type" value="Genomic_DNA"/>
</dbReference>
<dbReference type="PROSITE" id="PS52004">
    <property type="entry name" value="KS3_2"/>
    <property type="match status" value="1"/>
</dbReference>
<dbReference type="PANTHER" id="PTHR11712:SF322">
    <property type="entry name" value="POLYKETIDE BETA-KETOACYL SYNTHASE 2-RELATED"/>
    <property type="match status" value="1"/>
</dbReference>
<dbReference type="InterPro" id="IPR014031">
    <property type="entry name" value="Ketoacyl_synth_C"/>
</dbReference>
<feature type="domain" description="Ketosynthase family 3 (KS3)" evidence="5">
    <location>
        <begin position="8"/>
        <end position="409"/>
    </location>
</feature>
<protein>
    <submittedName>
        <fullName evidence="6">Beta-ketoacyl-[acyl-carrier-protein] synthase family protein</fullName>
    </submittedName>
</protein>
<dbReference type="GO" id="GO:0006633">
    <property type="term" value="P:fatty acid biosynthetic process"/>
    <property type="evidence" value="ECO:0007669"/>
    <property type="project" value="TreeGrafter"/>
</dbReference>
<dbReference type="Pfam" id="PF02801">
    <property type="entry name" value="Ketoacyl-synt_C"/>
    <property type="match status" value="1"/>
</dbReference>
<evidence type="ECO:0000256" key="1">
    <source>
        <dbReference type="ARBA" id="ARBA00008467"/>
    </source>
</evidence>
<proteinExistence type="inferred from homology"/>
<keyword evidence="7" id="KW-1185">Reference proteome</keyword>
<gene>
    <name evidence="6" type="ORF">C7B65_00470</name>
</gene>
<dbReference type="InterPro" id="IPR000794">
    <property type="entry name" value="Beta-ketoacyl_synthase"/>
</dbReference>
<dbReference type="CDD" id="cd00834">
    <property type="entry name" value="KAS_I_II"/>
    <property type="match status" value="1"/>
</dbReference>
<evidence type="ECO:0000259" key="5">
    <source>
        <dbReference type="PROSITE" id="PS52004"/>
    </source>
</evidence>
<accession>A0A2T1DN93</accession>
<evidence type="ECO:0000313" key="7">
    <source>
        <dbReference type="Proteomes" id="UP000238634"/>
    </source>
</evidence>
<evidence type="ECO:0000256" key="2">
    <source>
        <dbReference type="ARBA" id="ARBA00022679"/>
    </source>
</evidence>
<dbReference type="PANTHER" id="PTHR11712">
    <property type="entry name" value="POLYKETIDE SYNTHASE-RELATED"/>
    <property type="match status" value="1"/>
</dbReference>
<evidence type="ECO:0000313" key="6">
    <source>
        <dbReference type="EMBL" id="PSB21932.1"/>
    </source>
</evidence>
<dbReference type="InterPro" id="IPR020841">
    <property type="entry name" value="PKS_Beta-ketoAc_synthase_dom"/>
</dbReference>
<comment type="caution">
    <text evidence="6">The sequence shown here is derived from an EMBL/GenBank/DDBJ whole genome shotgun (WGS) entry which is preliminary data.</text>
</comment>